<evidence type="ECO:0008006" key="4">
    <source>
        <dbReference type="Google" id="ProtNLM"/>
    </source>
</evidence>
<feature type="region of interest" description="Disordered" evidence="1">
    <location>
        <begin position="270"/>
        <end position="434"/>
    </location>
</feature>
<dbReference type="EMBL" id="RQTK01001134">
    <property type="protein sequence ID" value="RUS71969.1"/>
    <property type="molecule type" value="Genomic_DNA"/>
</dbReference>
<feature type="region of interest" description="Disordered" evidence="1">
    <location>
        <begin position="515"/>
        <end position="594"/>
    </location>
</feature>
<feature type="compositionally biased region" description="Basic and acidic residues" evidence="1">
    <location>
        <begin position="228"/>
        <end position="246"/>
    </location>
</feature>
<feature type="compositionally biased region" description="Basic and acidic residues" evidence="1">
    <location>
        <begin position="468"/>
        <end position="480"/>
    </location>
</feature>
<feature type="compositionally biased region" description="Basic residues" evidence="1">
    <location>
        <begin position="383"/>
        <end position="398"/>
    </location>
</feature>
<feature type="compositionally biased region" description="Polar residues" evidence="1">
    <location>
        <begin position="543"/>
        <end position="561"/>
    </location>
</feature>
<dbReference type="AlphaFoldDB" id="A0A433SRS3"/>
<feature type="region of interest" description="Disordered" evidence="1">
    <location>
        <begin position="59"/>
        <end position="248"/>
    </location>
</feature>
<feature type="compositionally biased region" description="Low complexity" evidence="1">
    <location>
        <begin position="303"/>
        <end position="345"/>
    </location>
</feature>
<comment type="caution">
    <text evidence="2">The sequence shown here is derived from an EMBL/GenBank/DDBJ whole genome shotgun (WGS) entry which is preliminary data.</text>
</comment>
<sequence>MPVGRSNAAALLQKVNSQLRGERVPLKTKEEDELATYLSSLTQKTQQVRSLNFEEQGDISVSSGADGFKASQTSLGAKQNTSPRSPLKVSAAGSKFLKKKKIVEPEEDSDGEKDERLRASSHGFLISGGRPGGSSSKPSKISALDKASALDKKIKSRALSGKSQRRQISVDSESEDSIRGLEPGVRPNSADVSVGRDGPKFLKNRKSVEDDKGPETCSPSPRVVKRSSSVEKKKKKSEEQRTKGEIVRTLGQVYLTSEEESLAEFIHGLSVSESSAKRPQNLVAKKQQKWRKKTPGSQQKVLRSSPSPVNRSRSPSPFKRSPSPYGKLSRSQSQDSDMMLDSMASEIMEDRQFGRQPSQHESQSSEDHFNLNLMDAASLLSSSRRRSSDKKRSGKKRSTSASQKKSLSSFHSKSGSAGSFKAKTSPTKNKAGLKKVESASNLFESLGIHMVDELPAAVDGGVSADSDSEIKTEAEEDRFKARNNQSESEIVTEIGSRKVKPAAPFRAVVAQSVSELIGSGRHSEPRKEVSEPEDTEVDYDYSESFTSEFETKTASSTVSARSQDKQSKARERRRSGGPDSYSEASHKKGKGRTEHKLVVEEKRLDISTGDPSGAIHHWNAAHMDIHVSRPLGYSMWILLLSPLTLSVQTR</sequence>
<proteinExistence type="predicted"/>
<reference evidence="2 3" key="1">
    <citation type="submission" date="2019-01" db="EMBL/GenBank/DDBJ databases">
        <title>A draft genome assembly of the solar-powered sea slug Elysia chlorotica.</title>
        <authorList>
            <person name="Cai H."/>
            <person name="Li Q."/>
            <person name="Fang X."/>
            <person name="Li J."/>
            <person name="Curtis N.E."/>
            <person name="Altenburger A."/>
            <person name="Shibata T."/>
            <person name="Feng M."/>
            <person name="Maeda T."/>
            <person name="Schwartz J.A."/>
            <person name="Shigenobu S."/>
            <person name="Lundholm N."/>
            <person name="Nishiyama T."/>
            <person name="Yang H."/>
            <person name="Hasebe M."/>
            <person name="Li S."/>
            <person name="Pierce S.K."/>
            <person name="Wang J."/>
        </authorList>
    </citation>
    <scope>NUCLEOTIDE SEQUENCE [LARGE SCALE GENOMIC DNA]</scope>
    <source>
        <strain evidence="2">EC2010</strain>
        <tissue evidence="2">Whole organism of an adult</tissue>
    </source>
</reference>
<feature type="region of interest" description="Disordered" evidence="1">
    <location>
        <begin position="458"/>
        <end position="486"/>
    </location>
</feature>
<dbReference type="OrthoDB" id="2151530at2759"/>
<feature type="compositionally biased region" description="Basic and acidic residues" evidence="1">
    <location>
        <begin position="521"/>
        <end position="530"/>
    </location>
</feature>
<name>A0A433SRS3_ELYCH</name>
<feature type="compositionally biased region" description="Low complexity" evidence="1">
    <location>
        <begin position="133"/>
        <end position="142"/>
    </location>
</feature>
<evidence type="ECO:0000313" key="3">
    <source>
        <dbReference type="Proteomes" id="UP000271974"/>
    </source>
</evidence>
<gene>
    <name evidence="2" type="ORF">EGW08_020262</name>
</gene>
<feature type="compositionally biased region" description="Low complexity" evidence="1">
    <location>
        <begin position="399"/>
        <end position="425"/>
    </location>
</feature>
<dbReference type="Proteomes" id="UP000271974">
    <property type="component" value="Unassembled WGS sequence"/>
</dbReference>
<keyword evidence="3" id="KW-1185">Reference proteome</keyword>
<organism evidence="2 3">
    <name type="scientific">Elysia chlorotica</name>
    <name type="common">Eastern emerald elysia</name>
    <name type="synonym">Sea slug</name>
    <dbReference type="NCBI Taxonomy" id="188477"/>
    <lineage>
        <taxon>Eukaryota</taxon>
        <taxon>Metazoa</taxon>
        <taxon>Spiralia</taxon>
        <taxon>Lophotrochozoa</taxon>
        <taxon>Mollusca</taxon>
        <taxon>Gastropoda</taxon>
        <taxon>Heterobranchia</taxon>
        <taxon>Euthyneura</taxon>
        <taxon>Panpulmonata</taxon>
        <taxon>Sacoglossa</taxon>
        <taxon>Placobranchoidea</taxon>
        <taxon>Plakobranchidae</taxon>
        <taxon>Elysia</taxon>
    </lineage>
</organism>
<evidence type="ECO:0000256" key="1">
    <source>
        <dbReference type="SAM" id="MobiDB-lite"/>
    </source>
</evidence>
<accession>A0A433SRS3</accession>
<feature type="compositionally biased region" description="Acidic residues" evidence="1">
    <location>
        <begin position="531"/>
        <end position="541"/>
    </location>
</feature>
<protein>
    <recommendedName>
        <fullName evidence="4">DUF4614 domain-containing protein</fullName>
    </recommendedName>
</protein>
<feature type="compositionally biased region" description="Polar residues" evidence="1">
    <location>
        <begin position="70"/>
        <end position="84"/>
    </location>
</feature>
<evidence type="ECO:0000313" key="2">
    <source>
        <dbReference type="EMBL" id="RUS71969.1"/>
    </source>
</evidence>